<dbReference type="GO" id="GO:0009272">
    <property type="term" value="P:fungal-type cell wall biogenesis"/>
    <property type="evidence" value="ECO:0007669"/>
    <property type="project" value="TreeGrafter"/>
</dbReference>
<dbReference type="InterPro" id="IPR010308">
    <property type="entry name" value="TRP_C"/>
</dbReference>
<name>A0A4Y9XMN2_9AGAM</name>
<comment type="subcellular location">
    <subcellularLocation>
        <location evidence="1">Membrane</location>
        <topology evidence="1">Multi-pass membrane protein</topology>
    </subcellularLocation>
</comment>
<dbReference type="InterPro" id="IPR040241">
    <property type="entry name" value="TRP_Flc/Pkd2-like"/>
</dbReference>
<gene>
    <name evidence="11" type="ORF">EVG20_g11430</name>
</gene>
<evidence type="ECO:0000256" key="7">
    <source>
        <dbReference type="SAM" id="MobiDB-lite"/>
    </source>
</evidence>
<accession>A0A4Y9XMN2</accession>
<feature type="compositionally biased region" description="Acidic residues" evidence="7">
    <location>
        <begin position="763"/>
        <end position="772"/>
    </location>
</feature>
<sequence length="772" mass="84108">MFFSTARLRLLLASSFLLLPTCAAHTNTIFTSSVSYCSPPETLLVQKFDIAYTPANNSVTFNVSAASVEQNVNVSANILLNVYGRRPVNLTIDICSLFNGALCPLPVYNFVGAESLPLPPSLSITQYIPGIAYIIPDLEAFAQLTLTDVQTGELKACIQATLSNGWSTHQPGVAWATGGIGLLALASAMWQSLVPESLAPLRLLDLISLYQIIASSSFLNLNYPVIFRAFTLNFSWAMGLFAQSPVSSMQRSINHMRNITGGTLPNGSGSSIALINRKLSPYNSPVSEVVVPPQRLVSAARLLPKVNLADLATPGFIPPSTAANYTALAARDVQTVTTGGTNVLQAGIPIYVNTIGIATANAFMTAFLTALILLACTLATIGIFYAVVYVLARRKSRPEWLSDVRRRTPVVAQTWGFRMALICSYPLVLFAFYQWTLHDSWLAIFISAITFVALLGIIGYAVLRVLLFARKSSPYNLYIDLPCFEPLYGKYRVERYFFFVLPIAAIFLRALFTAFAHADGTVAIIAIVVIEGCLVLSLLVLRPARTRRADVLSVFIALVRLFCAALCIGFLEQLQTAAIPRVVIGIIIAVIYSIAVVFMFLNTLWNLGLKRVYLRRAFTSLQSSQSPSSSDSMLEKNDIERDPVDKKVTMSAVRAVGSPADSVYNGRPGNPTPTHNVRLDPHVNQPYPTFTPTATFAEPPSASNTETSYGSQIPSRWRASYLWRDSRSSESEHSSPAAGMGYSAGRTQPSSPSYYNSGRQPAIEEEGTGYAR</sequence>
<feature type="transmembrane region" description="Helical" evidence="8">
    <location>
        <begin position="583"/>
        <end position="605"/>
    </location>
</feature>
<evidence type="ECO:0000313" key="12">
    <source>
        <dbReference type="Proteomes" id="UP000298327"/>
    </source>
</evidence>
<feature type="compositionally biased region" description="Basic and acidic residues" evidence="7">
    <location>
        <begin position="724"/>
        <end position="733"/>
    </location>
</feature>
<dbReference type="PANTHER" id="PTHR31145:SF2">
    <property type="entry name" value="FLAVIN CARRIER PROTEIN 2"/>
    <property type="match status" value="1"/>
</dbReference>
<evidence type="ECO:0000256" key="6">
    <source>
        <dbReference type="ARBA" id="ARBA00023136"/>
    </source>
</evidence>
<organism evidence="11 12">
    <name type="scientific">Dentipellis fragilis</name>
    <dbReference type="NCBI Taxonomy" id="205917"/>
    <lineage>
        <taxon>Eukaryota</taxon>
        <taxon>Fungi</taxon>
        <taxon>Dikarya</taxon>
        <taxon>Basidiomycota</taxon>
        <taxon>Agaricomycotina</taxon>
        <taxon>Agaricomycetes</taxon>
        <taxon>Russulales</taxon>
        <taxon>Hericiaceae</taxon>
        <taxon>Dentipellis</taxon>
    </lineage>
</organism>
<feature type="compositionally biased region" description="Polar residues" evidence="7">
    <location>
        <begin position="745"/>
        <end position="759"/>
    </location>
</feature>
<feature type="transmembrane region" description="Helical" evidence="8">
    <location>
        <begin position="496"/>
        <end position="516"/>
    </location>
</feature>
<reference evidence="11 12" key="1">
    <citation type="submission" date="2019-02" db="EMBL/GenBank/DDBJ databases">
        <title>Genome sequencing of the rare red list fungi Dentipellis fragilis.</title>
        <authorList>
            <person name="Buettner E."/>
            <person name="Kellner H."/>
        </authorList>
    </citation>
    <scope>NUCLEOTIDE SEQUENCE [LARGE SCALE GENOMIC DNA]</scope>
    <source>
        <strain evidence="11 12">DSM 105465</strain>
    </source>
</reference>
<dbReference type="OrthoDB" id="2115177at2759"/>
<protein>
    <recommendedName>
        <fullName evidence="10">ML-like domain-containing protein</fullName>
    </recommendedName>
</protein>
<evidence type="ECO:0000256" key="5">
    <source>
        <dbReference type="ARBA" id="ARBA00022989"/>
    </source>
</evidence>
<feature type="transmembrane region" description="Helical" evidence="8">
    <location>
        <begin position="363"/>
        <end position="392"/>
    </location>
</feature>
<feature type="transmembrane region" description="Helical" evidence="8">
    <location>
        <begin position="522"/>
        <end position="540"/>
    </location>
</feature>
<dbReference type="Proteomes" id="UP000298327">
    <property type="component" value="Unassembled WGS sequence"/>
</dbReference>
<feature type="signal peptide" evidence="9">
    <location>
        <begin position="1"/>
        <end position="24"/>
    </location>
</feature>
<dbReference type="Pfam" id="PF14558">
    <property type="entry name" value="TRP_N"/>
    <property type="match status" value="1"/>
</dbReference>
<keyword evidence="5 8" id="KW-1133">Transmembrane helix</keyword>
<keyword evidence="12" id="KW-1185">Reference proteome</keyword>
<dbReference type="InterPro" id="IPR032800">
    <property type="entry name" value="TRP_N"/>
</dbReference>
<evidence type="ECO:0000256" key="9">
    <source>
        <dbReference type="SAM" id="SignalP"/>
    </source>
</evidence>
<comment type="similarity">
    <text evidence="2">Belongs to the transient receptor potential (TRP) ion channel family.</text>
</comment>
<evidence type="ECO:0000256" key="4">
    <source>
        <dbReference type="ARBA" id="ARBA00022729"/>
    </source>
</evidence>
<dbReference type="GO" id="GO:0016020">
    <property type="term" value="C:membrane"/>
    <property type="evidence" value="ECO:0007669"/>
    <property type="project" value="UniProtKB-SubCell"/>
</dbReference>
<feature type="transmembrane region" description="Helical" evidence="8">
    <location>
        <begin position="415"/>
        <end position="435"/>
    </location>
</feature>
<feature type="domain" description="ML-like" evidence="10">
    <location>
        <begin position="27"/>
        <end position="169"/>
    </location>
</feature>
<dbReference type="AlphaFoldDB" id="A0A4Y9XMN2"/>
<dbReference type="EMBL" id="SEOQ01001769">
    <property type="protein sequence ID" value="TFY50597.1"/>
    <property type="molecule type" value="Genomic_DNA"/>
</dbReference>
<keyword evidence="3 8" id="KW-0812">Transmembrane</keyword>
<feature type="compositionally biased region" description="Polar residues" evidence="7">
    <location>
        <begin position="701"/>
        <end position="711"/>
    </location>
</feature>
<evidence type="ECO:0000256" key="1">
    <source>
        <dbReference type="ARBA" id="ARBA00004141"/>
    </source>
</evidence>
<dbReference type="STRING" id="205917.A0A4Y9XMN2"/>
<feature type="transmembrane region" description="Helical" evidence="8">
    <location>
        <begin position="441"/>
        <end position="463"/>
    </location>
</feature>
<keyword evidence="6 8" id="KW-0472">Membrane</keyword>
<evidence type="ECO:0000256" key="2">
    <source>
        <dbReference type="ARBA" id="ARBA00010642"/>
    </source>
</evidence>
<dbReference type="SMART" id="SM01320">
    <property type="entry name" value="TRP_N"/>
    <property type="match status" value="1"/>
</dbReference>
<evidence type="ECO:0000256" key="3">
    <source>
        <dbReference type="ARBA" id="ARBA00022692"/>
    </source>
</evidence>
<feature type="compositionally biased region" description="Low complexity" evidence="7">
    <location>
        <begin position="688"/>
        <end position="700"/>
    </location>
</feature>
<dbReference type="Pfam" id="PF06011">
    <property type="entry name" value="TRP"/>
    <property type="match status" value="1"/>
</dbReference>
<feature type="region of interest" description="Disordered" evidence="7">
    <location>
        <begin position="659"/>
        <end position="711"/>
    </location>
</feature>
<keyword evidence="4 9" id="KW-0732">Signal</keyword>
<evidence type="ECO:0000313" key="11">
    <source>
        <dbReference type="EMBL" id="TFY50597.1"/>
    </source>
</evidence>
<evidence type="ECO:0000256" key="8">
    <source>
        <dbReference type="SAM" id="Phobius"/>
    </source>
</evidence>
<proteinExistence type="inferred from homology"/>
<feature type="region of interest" description="Disordered" evidence="7">
    <location>
        <begin position="724"/>
        <end position="772"/>
    </location>
</feature>
<comment type="caution">
    <text evidence="11">The sequence shown here is derived from an EMBL/GenBank/DDBJ whole genome shotgun (WGS) entry which is preliminary data.</text>
</comment>
<dbReference type="PANTHER" id="PTHR31145">
    <property type="entry name" value="INTEGRAL MEMBRANE PROTEIN (AFU_ORTHOLOGUE AFUA_7G01610)"/>
    <property type="match status" value="1"/>
</dbReference>
<feature type="chain" id="PRO_5021290921" description="ML-like domain-containing protein" evidence="9">
    <location>
        <begin position="25"/>
        <end position="772"/>
    </location>
</feature>
<feature type="transmembrane region" description="Helical" evidence="8">
    <location>
        <begin position="552"/>
        <end position="571"/>
    </location>
</feature>
<dbReference type="GO" id="GO:0055085">
    <property type="term" value="P:transmembrane transport"/>
    <property type="evidence" value="ECO:0007669"/>
    <property type="project" value="TreeGrafter"/>
</dbReference>
<evidence type="ECO:0000259" key="10">
    <source>
        <dbReference type="SMART" id="SM01320"/>
    </source>
</evidence>